<dbReference type="RefSeq" id="WP_251500353.1">
    <property type="nucleotide sequence ID" value="NZ_CAJSLV010000107.1"/>
</dbReference>
<dbReference type="AlphaFoldDB" id="A0A9W4GW73"/>
<dbReference type="Proteomes" id="UP001152519">
    <property type="component" value="Unassembled WGS sequence"/>
</dbReference>
<feature type="compositionally biased region" description="Low complexity" evidence="1">
    <location>
        <begin position="1"/>
        <end position="14"/>
    </location>
</feature>
<evidence type="ECO:0000256" key="1">
    <source>
        <dbReference type="SAM" id="MobiDB-lite"/>
    </source>
</evidence>
<protein>
    <submittedName>
        <fullName evidence="2">Uncharacterized protein</fullName>
    </submittedName>
</protein>
<feature type="region of interest" description="Disordered" evidence="1">
    <location>
        <begin position="83"/>
        <end position="160"/>
    </location>
</feature>
<evidence type="ECO:0000313" key="2">
    <source>
        <dbReference type="EMBL" id="CAG6398683.1"/>
    </source>
</evidence>
<keyword evidence="3" id="KW-1185">Reference proteome</keyword>
<feature type="region of interest" description="Disordered" evidence="1">
    <location>
        <begin position="1"/>
        <end position="23"/>
    </location>
</feature>
<proteinExistence type="predicted"/>
<comment type="caution">
    <text evidence="2">The sequence shown here is derived from an EMBL/GenBank/DDBJ whole genome shotgun (WGS) entry which is preliminary data.</text>
</comment>
<feature type="compositionally biased region" description="Basic and acidic residues" evidence="1">
    <location>
        <begin position="118"/>
        <end position="127"/>
    </location>
</feature>
<gene>
    <name evidence="2" type="ORF">SCOCK_730010</name>
</gene>
<feature type="compositionally biased region" description="Basic and acidic residues" evidence="1">
    <location>
        <begin position="96"/>
        <end position="106"/>
    </location>
</feature>
<accession>A0A9W4GW73</accession>
<evidence type="ECO:0000313" key="3">
    <source>
        <dbReference type="Proteomes" id="UP001152519"/>
    </source>
</evidence>
<reference evidence="2" key="1">
    <citation type="submission" date="2021-05" db="EMBL/GenBank/DDBJ databases">
        <authorList>
            <person name="Arsene-Ploetze F."/>
        </authorList>
    </citation>
    <scope>NUCLEOTIDE SEQUENCE</scope>
    <source>
        <strain evidence="2">DSM 42138</strain>
    </source>
</reference>
<organism evidence="2 3">
    <name type="scientific">Actinacidiphila cocklensis</name>
    <dbReference type="NCBI Taxonomy" id="887465"/>
    <lineage>
        <taxon>Bacteria</taxon>
        <taxon>Bacillati</taxon>
        <taxon>Actinomycetota</taxon>
        <taxon>Actinomycetes</taxon>
        <taxon>Kitasatosporales</taxon>
        <taxon>Streptomycetaceae</taxon>
        <taxon>Actinacidiphila</taxon>
    </lineage>
</organism>
<sequence length="160" mass="15997">MTAGAAGGDTSSGAYPVPPGKTLRLTDLVPENPQGDSGTVTIAVGGKTLLAPALENFREQDFHWASAILVTEGQKVTITVSCRQPGTPAGFGSGPDELRGRGRDQRNAGVAAAAVGSPHRDPHKGESVRTGLPPAGRGADPAGCAPRSRAVGSPAAGEPA</sequence>
<name>A0A9W4GW73_9ACTN</name>
<dbReference type="EMBL" id="CAJSLV010000107">
    <property type="protein sequence ID" value="CAG6398683.1"/>
    <property type="molecule type" value="Genomic_DNA"/>
</dbReference>